<keyword evidence="2" id="KW-1185">Reference proteome</keyword>
<comment type="caution">
    <text evidence="1">The sequence shown here is derived from an EMBL/GenBank/DDBJ whole genome shotgun (WGS) entry which is preliminary data.</text>
</comment>
<dbReference type="AlphaFoldDB" id="A0A271J045"/>
<evidence type="ECO:0000313" key="2">
    <source>
        <dbReference type="Proteomes" id="UP000216339"/>
    </source>
</evidence>
<accession>A0A271J045</accession>
<dbReference type="PROSITE" id="PS51257">
    <property type="entry name" value="PROKAR_LIPOPROTEIN"/>
    <property type="match status" value="1"/>
</dbReference>
<reference evidence="1 2" key="1">
    <citation type="submission" date="2016-11" db="EMBL/GenBank/DDBJ databases">
        <title>Study of marine rhodopsin-containing bacteria.</title>
        <authorList>
            <person name="Yoshizawa S."/>
            <person name="Kumagai Y."/>
            <person name="Kogure K."/>
        </authorList>
    </citation>
    <scope>NUCLEOTIDE SEQUENCE [LARGE SCALE GENOMIC DNA]</scope>
    <source>
        <strain evidence="1 2">SAORIC-28</strain>
    </source>
</reference>
<dbReference type="OrthoDB" id="1524575at2"/>
<gene>
    <name evidence="1" type="ORF">BSZ37_10515</name>
</gene>
<dbReference type="RefSeq" id="WP_095510502.1">
    <property type="nucleotide sequence ID" value="NZ_MQWD01000001.1"/>
</dbReference>
<sequence length="171" mass="18201">MLRPLTALTAVLLLAGCDSNRAAEQELFEDEALFSAVAGITETEEEPYTVGARDASDWRIGPAYLNRVTLLQLPAPNPVRLGQAVSFLVDTQGLPGGLRLYVLLEDPDTGNVDLFPIADPNANQPGAQQPGFYPFSISARQIALGGVGLYRVVLLDGTSGIVTFGDIEVTN</sequence>
<protein>
    <recommendedName>
        <fullName evidence="3">Lipoprotein</fullName>
    </recommendedName>
</protein>
<dbReference type="EMBL" id="MQWD01000001">
    <property type="protein sequence ID" value="PAP76833.1"/>
    <property type="molecule type" value="Genomic_DNA"/>
</dbReference>
<evidence type="ECO:0000313" key="1">
    <source>
        <dbReference type="EMBL" id="PAP76833.1"/>
    </source>
</evidence>
<proteinExistence type="predicted"/>
<organism evidence="1 2">
    <name type="scientific">Rubrivirga marina</name>
    <dbReference type="NCBI Taxonomy" id="1196024"/>
    <lineage>
        <taxon>Bacteria</taxon>
        <taxon>Pseudomonadati</taxon>
        <taxon>Rhodothermota</taxon>
        <taxon>Rhodothermia</taxon>
        <taxon>Rhodothermales</taxon>
        <taxon>Rubricoccaceae</taxon>
        <taxon>Rubrivirga</taxon>
    </lineage>
</organism>
<evidence type="ECO:0008006" key="3">
    <source>
        <dbReference type="Google" id="ProtNLM"/>
    </source>
</evidence>
<name>A0A271J045_9BACT</name>
<dbReference type="Proteomes" id="UP000216339">
    <property type="component" value="Unassembled WGS sequence"/>
</dbReference>